<dbReference type="AlphaFoldDB" id="E1X583"/>
<reference evidence="4" key="1">
    <citation type="journal article" date="2013" name="ISME J.">
        <title>A small predatory core genome in the divergent marine Bacteriovorax marinus SJ and the terrestrial Bdellovibrio bacteriovorus.</title>
        <authorList>
            <person name="Crossman L.C."/>
            <person name="Chen H."/>
            <person name="Cerdeno-Tarraga A.M."/>
            <person name="Brooks K."/>
            <person name="Quail M.A."/>
            <person name="Pineiro S.A."/>
            <person name="Hobley L."/>
            <person name="Sockett R.E."/>
            <person name="Bentley S.D."/>
            <person name="Parkhill J."/>
            <person name="Williams H.N."/>
            <person name="Stine O.C."/>
        </authorList>
    </citation>
    <scope>NUCLEOTIDE SEQUENCE [LARGE SCALE GENOMIC DNA]</scope>
    <source>
        <strain evidence="4">ATCC BAA-682 / DSM 15412 / SJ</strain>
    </source>
</reference>
<evidence type="ECO:0000256" key="2">
    <source>
        <dbReference type="PROSITE-ProRule" id="PRU01282"/>
    </source>
</evidence>
<dbReference type="NCBIfam" id="TIGR01617">
    <property type="entry name" value="arsC_related"/>
    <property type="match status" value="1"/>
</dbReference>
<dbReference type="PATRIC" id="fig|862908.3.peg.623"/>
<evidence type="ECO:0008006" key="5">
    <source>
        <dbReference type="Google" id="ProtNLM"/>
    </source>
</evidence>
<dbReference type="EMBL" id="FQ312005">
    <property type="protein sequence ID" value="CBW25555.1"/>
    <property type="molecule type" value="Genomic_DNA"/>
</dbReference>
<dbReference type="OrthoDB" id="9803749at2"/>
<dbReference type="InterPro" id="IPR036249">
    <property type="entry name" value="Thioredoxin-like_sf"/>
</dbReference>
<evidence type="ECO:0000313" key="4">
    <source>
        <dbReference type="Proteomes" id="UP000008963"/>
    </source>
</evidence>
<dbReference type="RefSeq" id="WP_014243341.1">
    <property type="nucleotide sequence ID" value="NC_016620.1"/>
</dbReference>
<dbReference type="PANTHER" id="PTHR30041:SF8">
    <property type="entry name" value="PROTEIN YFFB"/>
    <property type="match status" value="1"/>
</dbReference>
<dbReference type="KEGG" id="bmx:BMS_0648"/>
<dbReference type="InterPro" id="IPR006660">
    <property type="entry name" value="Arsenate_reductase-like"/>
</dbReference>
<organism evidence="3 4">
    <name type="scientific">Halobacteriovorax marinus (strain ATCC BAA-682 / DSM 15412 / SJ)</name>
    <name type="common">Bacteriovorax marinus</name>
    <dbReference type="NCBI Taxonomy" id="862908"/>
    <lineage>
        <taxon>Bacteria</taxon>
        <taxon>Pseudomonadati</taxon>
        <taxon>Bdellovibrionota</taxon>
        <taxon>Bacteriovoracia</taxon>
        <taxon>Bacteriovoracales</taxon>
        <taxon>Halobacteriovoraceae</taxon>
        <taxon>Halobacteriovorax</taxon>
    </lineage>
</organism>
<evidence type="ECO:0000256" key="1">
    <source>
        <dbReference type="ARBA" id="ARBA00007198"/>
    </source>
</evidence>
<dbReference type="InterPro" id="IPR006504">
    <property type="entry name" value="Tscrpt_reg_Spx/MgsR"/>
</dbReference>
<dbReference type="Pfam" id="PF03960">
    <property type="entry name" value="ArsC"/>
    <property type="match status" value="1"/>
</dbReference>
<proteinExistence type="inferred from homology"/>
<keyword evidence="4" id="KW-1185">Reference proteome</keyword>
<dbReference type="HOGENOM" id="CLU_116644_2_1_7"/>
<name>E1X583_HALMS</name>
<comment type="similarity">
    <text evidence="1 2">Belongs to the ArsC family.</text>
</comment>
<evidence type="ECO:0000313" key="3">
    <source>
        <dbReference type="EMBL" id="CBW25555.1"/>
    </source>
</evidence>
<accession>E1X583</accession>
<dbReference type="PROSITE" id="PS51353">
    <property type="entry name" value="ARSC"/>
    <property type="match status" value="1"/>
</dbReference>
<dbReference type="SUPFAM" id="SSF52833">
    <property type="entry name" value="Thioredoxin-like"/>
    <property type="match status" value="1"/>
</dbReference>
<dbReference type="Proteomes" id="UP000008963">
    <property type="component" value="Chromosome"/>
</dbReference>
<dbReference type="PANTHER" id="PTHR30041">
    <property type="entry name" value="ARSENATE REDUCTASE"/>
    <property type="match status" value="1"/>
</dbReference>
<dbReference type="Gene3D" id="3.40.30.10">
    <property type="entry name" value="Glutaredoxin"/>
    <property type="match status" value="1"/>
</dbReference>
<dbReference type="STRING" id="862908.BMS_0648"/>
<sequence>MIKMYGIPNCDTVKKAKKFLEEGGVEFSFVDFKKTAPTEKDIKNWKKSFGEWPINKRGTTYRKLKDEFESASDAEVVKLICDNSSVIKRPILEQDGKTLCLGFDKEVFGSLV</sequence>
<dbReference type="CDD" id="cd02977">
    <property type="entry name" value="ArsC_family"/>
    <property type="match status" value="1"/>
</dbReference>
<dbReference type="eggNOG" id="COG1393">
    <property type="taxonomic scope" value="Bacteria"/>
</dbReference>
<protein>
    <recommendedName>
        <fullName evidence="5">Arsenate reductase</fullName>
    </recommendedName>
</protein>
<gene>
    <name evidence="3" type="ordered locus">BMS_0648</name>
</gene>